<dbReference type="SUPFAM" id="SSF49367">
    <property type="entry name" value="Superoxide reductase-like"/>
    <property type="match status" value="1"/>
</dbReference>
<feature type="region of interest" description="Disordered" evidence="6">
    <location>
        <begin position="1"/>
        <end position="21"/>
    </location>
</feature>
<evidence type="ECO:0000256" key="1">
    <source>
        <dbReference type="ARBA" id="ARBA00005941"/>
    </source>
</evidence>
<name>A0AAW9MWZ5_9FIRM</name>
<dbReference type="GO" id="GO:0016491">
    <property type="term" value="F:oxidoreductase activity"/>
    <property type="evidence" value="ECO:0007669"/>
    <property type="project" value="InterPro"/>
</dbReference>
<dbReference type="Gene3D" id="2.60.40.730">
    <property type="entry name" value="SOR catalytic domain"/>
    <property type="match status" value="1"/>
</dbReference>
<comment type="similarity">
    <text evidence="1">Belongs to the desulfoferrodoxin family.</text>
</comment>
<dbReference type="PANTHER" id="PTHR36541">
    <property type="entry name" value="SUPEROXIDE REDUCTASE-RELATED"/>
    <property type="match status" value="1"/>
</dbReference>
<dbReference type="Pfam" id="PF01880">
    <property type="entry name" value="Desulfoferrodox"/>
    <property type="match status" value="1"/>
</dbReference>
<evidence type="ECO:0000256" key="2">
    <source>
        <dbReference type="ARBA" id="ARBA00022448"/>
    </source>
</evidence>
<proteinExistence type="inferred from homology"/>
<accession>A0AAW9MWZ5</accession>
<dbReference type="GO" id="GO:0005506">
    <property type="term" value="F:iron ion binding"/>
    <property type="evidence" value="ECO:0007669"/>
    <property type="project" value="InterPro"/>
</dbReference>
<feature type="compositionally biased region" description="Polar residues" evidence="6">
    <location>
        <begin position="1"/>
        <end position="12"/>
    </location>
</feature>
<feature type="domain" description="Desulfoferrodoxin ferrous iron-binding" evidence="7">
    <location>
        <begin position="11"/>
        <end position="113"/>
    </location>
</feature>
<evidence type="ECO:0000313" key="9">
    <source>
        <dbReference type="Proteomes" id="UP001357733"/>
    </source>
</evidence>
<dbReference type="EMBL" id="JAYKOT010000003">
    <property type="protein sequence ID" value="MEB3430119.1"/>
    <property type="molecule type" value="Genomic_DNA"/>
</dbReference>
<protein>
    <submittedName>
        <fullName evidence="8">Class II SORL domain-containing protein</fullName>
    </submittedName>
</protein>
<evidence type="ECO:0000256" key="5">
    <source>
        <dbReference type="ARBA" id="ARBA00023004"/>
    </source>
</evidence>
<gene>
    <name evidence="8" type="ORF">VLK81_08995</name>
</gene>
<comment type="caution">
    <text evidence="8">The sequence shown here is derived from an EMBL/GenBank/DDBJ whole genome shotgun (WGS) entry which is preliminary data.</text>
</comment>
<keyword evidence="3" id="KW-0479">Metal-binding</keyword>
<dbReference type="Proteomes" id="UP001357733">
    <property type="component" value="Unassembled WGS sequence"/>
</dbReference>
<evidence type="ECO:0000256" key="6">
    <source>
        <dbReference type="SAM" id="MobiDB-lite"/>
    </source>
</evidence>
<evidence type="ECO:0000313" key="8">
    <source>
        <dbReference type="EMBL" id="MEB3430119.1"/>
    </source>
</evidence>
<keyword evidence="9" id="KW-1185">Reference proteome</keyword>
<evidence type="ECO:0000256" key="4">
    <source>
        <dbReference type="ARBA" id="ARBA00022982"/>
    </source>
</evidence>
<keyword evidence="2" id="KW-0813">Transport</keyword>
<sequence>MEKLTQTVQSGDWKQEKHVPSIHAEKSGENLDIKVYIGEEIAHPNTLEHHIAWIKVFFKPEEGKFPIEVGSYNFQAHGESDILSIPCVETKIKADKGTVYALSYCNIHGLWENSLEVK</sequence>
<evidence type="ECO:0000259" key="7">
    <source>
        <dbReference type="Pfam" id="PF01880"/>
    </source>
</evidence>
<evidence type="ECO:0000256" key="3">
    <source>
        <dbReference type="ARBA" id="ARBA00022723"/>
    </source>
</evidence>
<dbReference type="InterPro" id="IPR036073">
    <property type="entry name" value="Desulfoferrodoxin_Fe-bd_dom_sf"/>
</dbReference>
<dbReference type="InterPro" id="IPR002742">
    <property type="entry name" value="Desulfoferrodoxin_Fe-bd_dom"/>
</dbReference>
<dbReference type="InterPro" id="IPR051233">
    <property type="entry name" value="Desulfoferrodoxin_SOR"/>
</dbReference>
<dbReference type="NCBIfam" id="TIGR00332">
    <property type="entry name" value="neela_ferrous"/>
    <property type="match status" value="1"/>
</dbReference>
<dbReference type="RefSeq" id="WP_324620279.1">
    <property type="nucleotide sequence ID" value="NZ_JAYKOT010000003.1"/>
</dbReference>
<keyword evidence="5" id="KW-0408">Iron</keyword>
<keyword evidence="4" id="KW-0249">Electron transport</keyword>
<organism evidence="8 9">
    <name type="scientific">Citroniella saccharovorans</name>
    <dbReference type="NCBI Taxonomy" id="2053367"/>
    <lineage>
        <taxon>Bacteria</taxon>
        <taxon>Bacillati</taxon>
        <taxon>Bacillota</taxon>
        <taxon>Tissierellia</taxon>
        <taxon>Tissierellales</taxon>
        <taxon>Peptoniphilaceae</taxon>
        <taxon>Citroniella</taxon>
    </lineage>
</organism>
<dbReference type="AlphaFoldDB" id="A0AAW9MWZ5"/>
<reference evidence="8 9" key="1">
    <citation type="submission" date="2024-01" db="EMBL/GenBank/DDBJ databases">
        <title>Complete genome sequence of Citroniella saccharovorans strain M6.X9, isolated from human fecal sample.</title>
        <authorList>
            <person name="Cheng G."/>
            <person name="Westerholm M."/>
            <person name="Schnurer A."/>
        </authorList>
    </citation>
    <scope>NUCLEOTIDE SEQUENCE [LARGE SCALE GENOMIC DNA]</scope>
    <source>
        <strain evidence="8 9">DSM 29873</strain>
    </source>
</reference>
<dbReference type="PANTHER" id="PTHR36541:SF1">
    <property type="entry name" value="SUPEROXIDE REDUCTASE-RELATED"/>
    <property type="match status" value="1"/>
</dbReference>